<feature type="chain" id="PRO_5037712211" evidence="1">
    <location>
        <begin position="19"/>
        <end position="144"/>
    </location>
</feature>
<evidence type="ECO:0000313" key="3">
    <source>
        <dbReference type="WBParaSite" id="ACRNAN_scaffold2467.g31154.t1"/>
    </source>
</evidence>
<proteinExistence type="predicted"/>
<keyword evidence="2" id="KW-1185">Reference proteome</keyword>
<name>A0A914DFK1_9BILA</name>
<evidence type="ECO:0000313" key="2">
    <source>
        <dbReference type="Proteomes" id="UP000887540"/>
    </source>
</evidence>
<organism evidence="2 3">
    <name type="scientific">Acrobeloides nanus</name>
    <dbReference type="NCBI Taxonomy" id="290746"/>
    <lineage>
        <taxon>Eukaryota</taxon>
        <taxon>Metazoa</taxon>
        <taxon>Ecdysozoa</taxon>
        <taxon>Nematoda</taxon>
        <taxon>Chromadorea</taxon>
        <taxon>Rhabditida</taxon>
        <taxon>Tylenchina</taxon>
        <taxon>Cephalobomorpha</taxon>
        <taxon>Cephaloboidea</taxon>
        <taxon>Cephalobidae</taxon>
        <taxon>Acrobeloides</taxon>
    </lineage>
</organism>
<keyword evidence="1" id="KW-0732">Signal</keyword>
<reference evidence="3" key="1">
    <citation type="submission" date="2022-11" db="UniProtKB">
        <authorList>
            <consortium name="WormBaseParasite"/>
        </authorList>
    </citation>
    <scope>IDENTIFICATION</scope>
</reference>
<evidence type="ECO:0000256" key="1">
    <source>
        <dbReference type="SAM" id="SignalP"/>
    </source>
</evidence>
<dbReference type="Proteomes" id="UP000887540">
    <property type="component" value="Unplaced"/>
</dbReference>
<sequence>MLHFDLLLAFSLFGFACALKCYQTDSKTGENVIVDDSNFIYCISFPFVQKGQYKIVGKDKIFTATADGLTKDELDNDYGLFFDDSMPEYSLLSMCLFEEKCLRSNTNSGACATPISATVHPKLTNISTSCRLQSQGTVSYESGF</sequence>
<dbReference type="AlphaFoldDB" id="A0A914DFK1"/>
<feature type="signal peptide" evidence="1">
    <location>
        <begin position="1"/>
        <end position="18"/>
    </location>
</feature>
<accession>A0A914DFK1</accession>
<protein>
    <submittedName>
        <fullName evidence="3">Uncharacterized protein</fullName>
    </submittedName>
</protein>
<dbReference type="WBParaSite" id="ACRNAN_scaffold2467.g31154.t1">
    <property type="protein sequence ID" value="ACRNAN_scaffold2467.g31154.t1"/>
    <property type="gene ID" value="ACRNAN_scaffold2467.g31154"/>
</dbReference>